<evidence type="ECO:0008006" key="2">
    <source>
        <dbReference type="Google" id="ProtNLM"/>
    </source>
</evidence>
<name>A0AAU8ND82_9BACL</name>
<dbReference type="AlphaFoldDB" id="A0AAU8ND82"/>
<organism evidence="1">
    <name type="scientific">Paenibacillus sp. AN1007</name>
    <dbReference type="NCBI Taxonomy" id="3151385"/>
    <lineage>
        <taxon>Bacteria</taxon>
        <taxon>Bacillati</taxon>
        <taxon>Bacillota</taxon>
        <taxon>Bacilli</taxon>
        <taxon>Bacillales</taxon>
        <taxon>Paenibacillaceae</taxon>
        <taxon>Paenibacillus</taxon>
    </lineage>
</organism>
<accession>A0AAU8ND82</accession>
<proteinExistence type="predicted"/>
<dbReference type="EMBL" id="CP159992">
    <property type="protein sequence ID" value="XCP94915.1"/>
    <property type="molecule type" value="Genomic_DNA"/>
</dbReference>
<gene>
    <name evidence="1" type="ORF">ABXS70_28120</name>
</gene>
<protein>
    <recommendedName>
        <fullName evidence="2">SMODS and SLOG-associating 2TM effector domain-containing protein</fullName>
    </recommendedName>
</protein>
<reference evidence="1" key="1">
    <citation type="submission" date="2024-05" db="EMBL/GenBank/DDBJ databases">
        <title>Draft genome assemblies of 36 bacteria isolated from hibernating arctic ground squirrels.</title>
        <authorList>
            <person name="McKee H."/>
            <person name="Mullen L."/>
            <person name="Drown D.M."/>
            <person name="Duddleston K.N."/>
        </authorList>
    </citation>
    <scope>NUCLEOTIDE SEQUENCE</scope>
    <source>
        <strain evidence="1">AN1007</strain>
    </source>
</reference>
<sequence length="163" mass="18405">MADYDEYTGRVSVTLSELSQMVKVQKLMREGAEKVHSQSKLKEHLESLGITTGTFIAMFGKIPALKGLAGAAAIAYSIYSWVDNFVKPFRLEKLLRAAEANLNDHLVWFSKNASKYKRIEFEAAYLEYFFGSATGTRESIRYMQQAAKIDRIQLNDGTWMSAS</sequence>
<dbReference type="RefSeq" id="WP_342553240.1">
    <property type="nucleotide sequence ID" value="NZ_CP159992.1"/>
</dbReference>
<evidence type="ECO:0000313" key="1">
    <source>
        <dbReference type="EMBL" id="XCP94915.1"/>
    </source>
</evidence>